<name>A0A0L0F2Z8_9EUKA</name>
<dbReference type="PANTHER" id="PTHR12135:SF0">
    <property type="entry name" value="DNA REPAIR PROTEIN COMPLEMENTING XP-C CELLS"/>
    <property type="match status" value="1"/>
</dbReference>
<dbReference type="PANTHER" id="PTHR12135">
    <property type="entry name" value="DNA REPAIR PROTEIN XP-C / RAD4"/>
    <property type="match status" value="1"/>
</dbReference>
<dbReference type="GO" id="GO:0003697">
    <property type="term" value="F:single-stranded DNA binding"/>
    <property type="evidence" value="ECO:0007669"/>
    <property type="project" value="TreeGrafter"/>
</dbReference>
<dbReference type="Pfam" id="PF10405">
    <property type="entry name" value="BHD_3"/>
    <property type="match status" value="1"/>
</dbReference>
<dbReference type="GO" id="GO:0006298">
    <property type="term" value="P:mismatch repair"/>
    <property type="evidence" value="ECO:0007669"/>
    <property type="project" value="TreeGrafter"/>
</dbReference>
<dbReference type="GO" id="GO:0003684">
    <property type="term" value="F:damaged DNA binding"/>
    <property type="evidence" value="ECO:0007669"/>
    <property type="project" value="InterPro"/>
</dbReference>
<protein>
    <recommendedName>
        <fullName evidence="1">Rad4 beta-hairpin domain-containing protein</fullName>
    </recommendedName>
</protein>
<dbReference type="InterPro" id="IPR018328">
    <property type="entry name" value="Rad4_beta-hairpin_dom3"/>
</dbReference>
<dbReference type="InterPro" id="IPR004583">
    <property type="entry name" value="DNA_repair_Rad4"/>
</dbReference>
<dbReference type="EMBL" id="KQ250831">
    <property type="protein sequence ID" value="KNC70553.1"/>
    <property type="molecule type" value="Genomic_DNA"/>
</dbReference>
<dbReference type="STRING" id="667725.A0A0L0F2Z8"/>
<dbReference type="GO" id="GO:0005737">
    <property type="term" value="C:cytoplasm"/>
    <property type="evidence" value="ECO:0007669"/>
    <property type="project" value="TreeGrafter"/>
</dbReference>
<dbReference type="Proteomes" id="UP000054560">
    <property type="component" value="Unassembled WGS sequence"/>
</dbReference>
<accession>A0A0L0F2Z8</accession>
<evidence type="ECO:0000259" key="1">
    <source>
        <dbReference type="SMART" id="SM01032"/>
    </source>
</evidence>
<dbReference type="Gene3D" id="3.30.70.2460">
    <property type="entry name" value="Rad4, beta-hairpin domain BHD3"/>
    <property type="match status" value="1"/>
</dbReference>
<feature type="domain" description="Rad4 beta-hairpin" evidence="1">
    <location>
        <begin position="7"/>
        <end position="59"/>
    </location>
</feature>
<dbReference type="AlphaFoldDB" id="A0A0L0F2Z8"/>
<dbReference type="GO" id="GO:0006289">
    <property type="term" value="P:nucleotide-excision repair"/>
    <property type="evidence" value="ECO:0007669"/>
    <property type="project" value="InterPro"/>
</dbReference>
<organism evidence="2 3">
    <name type="scientific">Sphaeroforma arctica JP610</name>
    <dbReference type="NCBI Taxonomy" id="667725"/>
    <lineage>
        <taxon>Eukaryota</taxon>
        <taxon>Ichthyosporea</taxon>
        <taxon>Ichthyophonida</taxon>
        <taxon>Sphaeroforma</taxon>
    </lineage>
</organism>
<dbReference type="InterPro" id="IPR042488">
    <property type="entry name" value="Rad4_BHD3_sf"/>
</dbReference>
<reference evidence="2 3" key="1">
    <citation type="submission" date="2011-02" db="EMBL/GenBank/DDBJ databases">
        <title>The Genome Sequence of Sphaeroforma arctica JP610.</title>
        <authorList>
            <consortium name="The Broad Institute Genome Sequencing Platform"/>
            <person name="Russ C."/>
            <person name="Cuomo C."/>
            <person name="Young S.K."/>
            <person name="Zeng Q."/>
            <person name="Gargeya S."/>
            <person name="Alvarado L."/>
            <person name="Berlin A."/>
            <person name="Chapman S.B."/>
            <person name="Chen Z."/>
            <person name="Freedman E."/>
            <person name="Gellesch M."/>
            <person name="Goldberg J."/>
            <person name="Griggs A."/>
            <person name="Gujja S."/>
            <person name="Heilman E."/>
            <person name="Heiman D."/>
            <person name="Howarth C."/>
            <person name="Mehta T."/>
            <person name="Neiman D."/>
            <person name="Pearson M."/>
            <person name="Roberts A."/>
            <person name="Saif S."/>
            <person name="Shea T."/>
            <person name="Shenoy N."/>
            <person name="Sisk P."/>
            <person name="Stolte C."/>
            <person name="Sykes S."/>
            <person name="White J."/>
            <person name="Yandava C."/>
            <person name="Burger G."/>
            <person name="Gray M.W."/>
            <person name="Holland P.W.H."/>
            <person name="King N."/>
            <person name="Lang F.B.F."/>
            <person name="Roger A.J."/>
            <person name="Ruiz-Trillo I."/>
            <person name="Haas B."/>
            <person name="Nusbaum C."/>
            <person name="Birren B."/>
        </authorList>
    </citation>
    <scope>NUCLEOTIDE SEQUENCE [LARGE SCALE GENOMIC DNA]</scope>
    <source>
        <strain evidence="2 3">JP610</strain>
    </source>
</reference>
<evidence type="ECO:0000313" key="3">
    <source>
        <dbReference type="Proteomes" id="UP000054560"/>
    </source>
</evidence>
<keyword evidence="3" id="KW-1185">Reference proteome</keyword>
<dbReference type="GeneID" id="25917420"/>
<feature type="non-terminal residue" evidence="2">
    <location>
        <position position="59"/>
    </location>
</feature>
<evidence type="ECO:0000313" key="2">
    <source>
        <dbReference type="EMBL" id="KNC70553.1"/>
    </source>
</evidence>
<dbReference type="RefSeq" id="XP_014144455.1">
    <property type="nucleotide sequence ID" value="XM_014288980.1"/>
</dbReference>
<dbReference type="GO" id="GO:0071942">
    <property type="term" value="C:XPC complex"/>
    <property type="evidence" value="ECO:0007669"/>
    <property type="project" value="TreeGrafter"/>
</dbReference>
<proteinExistence type="predicted"/>
<dbReference type="SMART" id="SM01032">
    <property type="entry name" value="BHD_3"/>
    <property type="match status" value="1"/>
</dbReference>
<dbReference type="GO" id="GO:0000111">
    <property type="term" value="C:nucleotide-excision repair factor 2 complex"/>
    <property type="evidence" value="ECO:0007669"/>
    <property type="project" value="TreeGrafter"/>
</dbReference>
<dbReference type="OrthoDB" id="300780at2759"/>
<sequence length="59" mass="6459">MDANGRIPCNQYGNVDLYHPSMLPEGTRHVALPGSAVIAKKLGFHIRVAMTGFEYKAQS</sequence>
<gene>
    <name evidence="2" type="ORF">SARC_16916</name>
</gene>